<dbReference type="HAMAP" id="MF_01629">
    <property type="entry name" value="PdxH"/>
    <property type="match status" value="1"/>
</dbReference>
<feature type="binding site" evidence="5 6">
    <location>
        <position position="181"/>
    </location>
    <ligand>
        <name>FMN</name>
        <dbReference type="ChEBI" id="CHEBI:58210"/>
    </ligand>
</feature>
<dbReference type="GO" id="GO:0004733">
    <property type="term" value="F:pyridoxamine phosphate oxidase activity"/>
    <property type="evidence" value="ECO:0007669"/>
    <property type="project" value="UniProtKB-UniRule"/>
</dbReference>
<feature type="binding site" evidence="5 6">
    <location>
        <position position="69"/>
    </location>
    <ligand>
        <name>FMN</name>
        <dbReference type="ChEBI" id="CHEBI:58210"/>
    </ligand>
</feature>
<dbReference type="Pfam" id="PF10590">
    <property type="entry name" value="PNP_phzG_C"/>
    <property type="match status" value="1"/>
</dbReference>
<feature type="binding site" evidence="5">
    <location>
        <begin position="177"/>
        <end position="179"/>
    </location>
    <ligand>
        <name>substrate</name>
    </ligand>
</feature>
<dbReference type="STRING" id="1317117.ATO7_03055"/>
<dbReference type="InterPro" id="IPR019576">
    <property type="entry name" value="Pyridoxamine_oxidase_dimer_C"/>
</dbReference>
<dbReference type="AlphaFoldDB" id="A0A1Y1SHF3"/>
<dbReference type="InterPro" id="IPR011576">
    <property type="entry name" value="Pyridox_Oxase_N"/>
</dbReference>
<dbReference type="GO" id="GO:0010181">
    <property type="term" value="F:FMN binding"/>
    <property type="evidence" value="ECO:0007669"/>
    <property type="project" value="UniProtKB-UniRule"/>
</dbReference>
<evidence type="ECO:0000256" key="1">
    <source>
        <dbReference type="ARBA" id="ARBA00007301"/>
    </source>
</evidence>
<evidence type="ECO:0000256" key="5">
    <source>
        <dbReference type="HAMAP-Rule" id="MF_01629"/>
    </source>
</evidence>
<dbReference type="OrthoDB" id="9780392at2"/>
<comment type="catalytic activity">
    <reaction evidence="5">
        <text>pyridoxamine 5'-phosphate + O2 + H2O = pyridoxal 5'-phosphate + H2O2 + NH4(+)</text>
        <dbReference type="Rhea" id="RHEA:15817"/>
        <dbReference type="ChEBI" id="CHEBI:15377"/>
        <dbReference type="ChEBI" id="CHEBI:15379"/>
        <dbReference type="ChEBI" id="CHEBI:16240"/>
        <dbReference type="ChEBI" id="CHEBI:28938"/>
        <dbReference type="ChEBI" id="CHEBI:58451"/>
        <dbReference type="ChEBI" id="CHEBI:597326"/>
        <dbReference type="EC" id="1.4.3.5"/>
    </reaction>
</comment>
<keyword evidence="4 5" id="KW-0560">Oxidoreductase</keyword>
<dbReference type="Proteomes" id="UP000192342">
    <property type="component" value="Unassembled WGS sequence"/>
</dbReference>
<protein>
    <recommendedName>
        <fullName evidence="5">Pyridoxine/pyridoxamine 5'-phosphate oxidase</fullName>
        <ecNumber evidence="5">1.4.3.5</ecNumber>
    </recommendedName>
    <alternativeName>
        <fullName evidence="5">PNP/PMP oxidase</fullName>
        <shortName evidence="5">PNPOx</shortName>
    </alternativeName>
    <alternativeName>
        <fullName evidence="5">Pyridoxal 5'-phosphate synthase</fullName>
    </alternativeName>
</protein>
<feature type="binding site" evidence="5">
    <location>
        <position position="117"/>
    </location>
    <ligand>
        <name>substrate</name>
    </ligand>
</feature>
<dbReference type="PANTHER" id="PTHR10851:SF0">
    <property type="entry name" value="PYRIDOXINE-5'-PHOSPHATE OXIDASE"/>
    <property type="match status" value="1"/>
</dbReference>
<reference evidence="9 10" key="1">
    <citation type="submission" date="2013-04" db="EMBL/GenBank/DDBJ databases">
        <title>Oceanococcus atlanticus 22II-S10r2 Genome Sequencing.</title>
        <authorList>
            <person name="Lai Q."/>
            <person name="Li G."/>
            <person name="Shao Z."/>
        </authorList>
    </citation>
    <scope>NUCLEOTIDE SEQUENCE [LARGE SCALE GENOMIC DNA]</scope>
    <source>
        <strain evidence="9 10">22II-S10r2</strain>
    </source>
</reference>
<feature type="binding site" evidence="5 6">
    <location>
        <position position="68"/>
    </location>
    <ligand>
        <name>FMN</name>
        <dbReference type="ChEBI" id="CHEBI:58210"/>
    </ligand>
</feature>
<evidence type="ECO:0000256" key="3">
    <source>
        <dbReference type="ARBA" id="ARBA00022643"/>
    </source>
</evidence>
<comment type="similarity">
    <text evidence="1 5">Belongs to the pyridoxamine 5'-phosphate oxidase family.</text>
</comment>
<sequence length="199" mass="23277">MSTFDNPPSAPIEWLQTWLDEATKLSLNEPMAMNLATADEQNRLSSRIVLFKGFKHEDICFFTNYNSRKGVQLEKCPTAALCFWWDELMRQIRIEGVCHKLPNEDSDAYFASRARGSQLGAWASQQSQAVDSRQTLEAAYAEQEQRFAQADVSRPPHWGGYHLSISRIEFWQGRDHRFHDRMVYIRQADKQWQHQRLQP</sequence>
<feature type="binding site" evidence="5 6">
    <location>
        <position position="171"/>
    </location>
    <ligand>
        <name>FMN</name>
        <dbReference type="ChEBI" id="CHEBI:58210"/>
    </ligand>
</feature>
<keyword evidence="10" id="KW-1185">Reference proteome</keyword>
<feature type="domain" description="Pyridoxamine 5'-phosphate oxidase N-terminal" evidence="7">
    <location>
        <begin position="20"/>
        <end position="142"/>
    </location>
</feature>
<feature type="domain" description="Pyridoxine 5'-phosphate oxidase dimerisation C-terminal" evidence="8">
    <location>
        <begin position="158"/>
        <end position="199"/>
    </location>
</feature>
<evidence type="ECO:0000256" key="6">
    <source>
        <dbReference type="PIRSR" id="PIRSR000190-2"/>
    </source>
</evidence>
<dbReference type="NCBIfam" id="NF004231">
    <property type="entry name" value="PRK05679.1"/>
    <property type="match status" value="1"/>
</dbReference>
<feature type="binding site" evidence="5 6">
    <location>
        <begin position="62"/>
        <end position="63"/>
    </location>
    <ligand>
        <name>FMN</name>
        <dbReference type="ChEBI" id="CHEBI:58210"/>
    </ligand>
</feature>
<feature type="binding site" evidence="5">
    <location>
        <position position="113"/>
    </location>
    <ligand>
        <name>substrate</name>
    </ligand>
</feature>
<comment type="cofactor">
    <cofactor evidence="5 6">
        <name>FMN</name>
        <dbReference type="ChEBI" id="CHEBI:58210"/>
    </cofactor>
    <text evidence="5 6">Binds 1 FMN per subunit.</text>
</comment>
<comment type="pathway">
    <text evidence="5">Cofactor metabolism; pyridoxal 5'-phosphate salvage; pyridoxal 5'-phosphate from pyridoxamine 5'-phosphate: step 1/1.</text>
</comment>
<organism evidence="9 10">
    <name type="scientific">Oceanococcus atlanticus</name>
    <dbReference type="NCBI Taxonomy" id="1317117"/>
    <lineage>
        <taxon>Bacteria</taxon>
        <taxon>Pseudomonadati</taxon>
        <taxon>Pseudomonadota</taxon>
        <taxon>Gammaproteobacteria</taxon>
        <taxon>Chromatiales</taxon>
        <taxon>Oceanococcaceae</taxon>
        <taxon>Oceanococcus</taxon>
    </lineage>
</organism>
<dbReference type="NCBIfam" id="TIGR00558">
    <property type="entry name" value="pdxH"/>
    <property type="match status" value="1"/>
</dbReference>
<comment type="catalytic activity">
    <reaction evidence="5">
        <text>pyridoxine 5'-phosphate + O2 = pyridoxal 5'-phosphate + H2O2</text>
        <dbReference type="Rhea" id="RHEA:15149"/>
        <dbReference type="ChEBI" id="CHEBI:15379"/>
        <dbReference type="ChEBI" id="CHEBI:16240"/>
        <dbReference type="ChEBI" id="CHEBI:58589"/>
        <dbReference type="ChEBI" id="CHEBI:597326"/>
        <dbReference type="EC" id="1.4.3.5"/>
    </reaction>
</comment>
<evidence type="ECO:0000256" key="2">
    <source>
        <dbReference type="ARBA" id="ARBA00022630"/>
    </source>
</evidence>
<comment type="function">
    <text evidence="5">Catalyzes the oxidation of either pyridoxine 5'-phosphate (PNP) or pyridoxamine 5'-phosphate (PMP) into pyridoxal 5'-phosphate (PLP).</text>
</comment>
<feature type="binding site" evidence="5 6">
    <location>
        <begin position="47"/>
        <end position="52"/>
    </location>
    <ligand>
        <name>FMN</name>
        <dbReference type="ChEBI" id="CHEBI:58210"/>
    </ligand>
</feature>
<dbReference type="InterPro" id="IPR012349">
    <property type="entry name" value="Split_barrel_FMN-bd"/>
</dbReference>
<evidence type="ECO:0000256" key="4">
    <source>
        <dbReference type="ARBA" id="ARBA00023002"/>
    </source>
</evidence>
<dbReference type="EC" id="1.4.3.5" evidence="5"/>
<feature type="binding site" evidence="5">
    <location>
        <position position="52"/>
    </location>
    <ligand>
        <name>substrate</name>
    </ligand>
</feature>
<dbReference type="UniPathway" id="UPA01068">
    <property type="reaction ID" value="UER00304"/>
</dbReference>
<evidence type="ECO:0000259" key="7">
    <source>
        <dbReference type="Pfam" id="PF01243"/>
    </source>
</evidence>
<dbReference type="Pfam" id="PF01243">
    <property type="entry name" value="PNPOx_N"/>
    <property type="match status" value="1"/>
</dbReference>
<dbReference type="GO" id="GO:0008615">
    <property type="term" value="P:pyridoxine biosynthetic process"/>
    <property type="evidence" value="ECO:0007669"/>
    <property type="project" value="UniProtKB-UniRule"/>
</dbReference>
<dbReference type="SUPFAM" id="SSF50475">
    <property type="entry name" value="FMN-binding split barrel"/>
    <property type="match status" value="1"/>
</dbReference>
<dbReference type="PANTHER" id="PTHR10851">
    <property type="entry name" value="PYRIDOXINE-5-PHOSPHATE OXIDASE"/>
    <property type="match status" value="1"/>
</dbReference>
<keyword evidence="5" id="KW-0664">Pyridoxine biosynthesis</keyword>
<evidence type="ECO:0000259" key="8">
    <source>
        <dbReference type="Pfam" id="PF10590"/>
    </source>
</evidence>
<feature type="binding site" evidence="5">
    <location>
        <position position="109"/>
    </location>
    <ligand>
        <name>substrate</name>
    </ligand>
</feature>
<evidence type="ECO:0000313" key="9">
    <source>
        <dbReference type="EMBL" id="ORE88820.1"/>
    </source>
</evidence>
<gene>
    <name evidence="5" type="primary">pdxH</name>
    <name evidence="9" type="ORF">ATO7_03055</name>
</gene>
<keyword evidence="2 5" id="KW-0285">Flavoprotein</keyword>
<keyword evidence="3 5" id="KW-0288">FMN</keyword>
<evidence type="ECO:0000313" key="10">
    <source>
        <dbReference type="Proteomes" id="UP000192342"/>
    </source>
</evidence>
<comment type="caution">
    <text evidence="9">The sequence shown here is derived from an EMBL/GenBank/DDBJ whole genome shotgun (WGS) entry which is preliminary data.</text>
</comment>
<proteinExistence type="inferred from homology"/>
<dbReference type="RefSeq" id="WP_083559431.1">
    <property type="nucleotide sequence ID" value="NZ_AQQV01000001.1"/>
</dbReference>
<feature type="binding site" evidence="5 6">
    <location>
        <position position="91"/>
    </location>
    <ligand>
        <name>FMN</name>
        <dbReference type="ChEBI" id="CHEBI:58210"/>
    </ligand>
</feature>
<comment type="pathway">
    <text evidence="5">Cofactor metabolism; pyridoxal 5'-phosphate salvage; pyridoxal 5'-phosphate from pyridoxine 5'-phosphate: step 1/1.</text>
</comment>
<comment type="subunit">
    <text evidence="5">Homodimer.</text>
</comment>
<dbReference type="InterPro" id="IPR000659">
    <property type="entry name" value="Pyridox_Oxase"/>
</dbReference>
<accession>A0A1Y1SHF3</accession>
<dbReference type="EMBL" id="AQQV01000001">
    <property type="protein sequence ID" value="ORE88820.1"/>
    <property type="molecule type" value="Genomic_DNA"/>
</dbReference>
<dbReference type="Gene3D" id="2.30.110.10">
    <property type="entry name" value="Electron Transport, Fmn-binding Protein, Chain A"/>
    <property type="match status" value="1"/>
</dbReference>
<dbReference type="PIRSF" id="PIRSF000190">
    <property type="entry name" value="Pyd_amn-ph_oxd"/>
    <property type="match status" value="1"/>
</dbReference>
<feature type="binding site" evidence="5 6">
    <location>
        <begin position="126"/>
        <end position="127"/>
    </location>
    <ligand>
        <name>FMN</name>
        <dbReference type="ChEBI" id="CHEBI:58210"/>
    </ligand>
</feature>
<name>A0A1Y1SHF3_9GAMM</name>